<feature type="region of interest" description="Disordered" evidence="1">
    <location>
        <begin position="497"/>
        <end position="537"/>
    </location>
</feature>
<feature type="compositionally biased region" description="Polar residues" evidence="1">
    <location>
        <begin position="499"/>
        <end position="522"/>
    </location>
</feature>
<reference evidence="2" key="1">
    <citation type="journal article" date="2020" name="Fungal Divers.">
        <title>Resolving the Mortierellaceae phylogeny through synthesis of multi-gene phylogenetics and phylogenomics.</title>
        <authorList>
            <person name="Vandepol N."/>
            <person name="Liber J."/>
            <person name="Desiro A."/>
            <person name="Na H."/>
            <person name="Kennedy M."/>
            <person name="Barry K."/>
            <person name="Grigoriev I.V."/>
            <person name="Miller A.N."/>
            <person name="O'Donnell K."/>
            <person name="Stajich J.E."/>
            <person name="Bonito G."/>
        </authorList>
    </citation>
    <scope>NUCLEOTIDE SEQUENCE</scope>
    <source>
        <strain evidence="2">KOD1015</strain>
    </source>
</reference>
<protein>
    <submittedName>
        <fullName evidence="2">Uncharacterized protein</fullName>
    </submittedName>
</protein>
<feature type="region of interest" description="Disordered" evidence="1">
    <location>
        <begin position="575"/>
        <end position="600"/>
    </location>
</feature>
<evidence type="ECO:0000313" key="2">
    <source>
        <dbReference type="EMBL" id="KAF9584722.1"/>
    </source>
</evidence>
<sequence>MLAKDHPSRLKTSATTTQFGSTDSSAVAEPKPDNPMETTTGIISPVASTDRPTSPADKLPRRRRSQQQSFSAESPGYGSSTRRIVSMGYQSSPLPGYPGHSHQHPFKQQNHTPTPFPFATASGYGQGAHSRSISSSTTRPGALSSSPISVPEPGVSVLMTKEKEFMANTRILAMSNIIDSFTSSSVQTKQGYYGKQLKIIGTAMLAESVASDGGASAAAPALTQLTPGNAEVDISIKIHVIENNIWTACPLLPSSTIPHRWNITQLTSKSYPVEDENMHEENGSDLAAFRDEKDNSWVQAILEKTEGAHSSTPSPTFEKQQYSQQRRKRPVSTSSVSSILTQSIGSSLTNATAETHIAVISNAHCFVTNKAGDYLVQLSIQVPFISNTGSQSIYLTQIPKCRSNFVKFQVLPAPGSPSHRPGLDNHDDNNDNNASLLMNFGSGSGGLEFNVHPNLVSLDDVRLNPDSDEDAQFWLEVQEELGRDSLSKILVGNAKDSAQKLSSSVNSDSSAGTKTKGSLSDQGDNAEEAGGDAGPFEVAGCFGPSSTLHISWVPKHSNGFVQQVDHHLNIQMLGLPDETKPSSLLQDRRRKDPEDSHAMDQEDLLHEFDYLEIDDGDLNLAVHDALTVNVQKIGWKQPYMDLAIELVTDDGDQTGYVTLLDISGDSVESWEMHYANEGKDEPEKNSDSLEHDDPEADNLSLKDLNGGDDDDSENDDKPASEPRIYRVWFYSGTEGTTTVDVKFRVCQEVTVGYGRDIVCFMPKVRVLGAVENKGKIHLQTGNDLVVQRCNLRLLENCPFSDPLAPHQLLDEDRDYEPVQKRPNSSSGLEFQFHSASYQLSVIVHRYQSLARIARIERVHAEIGVSARQQPGFARVTLTNVVLASADDTFLRILQLDGAEIWNVVVDGQPCSKSIQIMDRKPSSGQRTVLVPIPNRNHKNNSDSGGIELVSADAVSDDTPHQVEISYGFNTVEVEQSAHDSDQEEEGPGYAIKIVVPGFNLPVGEYSVVASLPKLSQGLDYDDPQGDFEVVSSQGRQGQRRTITYGSFMTTGRPKLLIRPIKVTSEARSCGLLLESFYDSVVSGTSAARGSATETGTAETLEQISSTHAHAGAVAHDPQQPPAVLDDEPNILNNLMGLRIHNWKCFRTLSWDPKAQCPHKALYLNMRIRHL</sequence>
<feature type="region of interest" description="Disordered" evidence="1">
    <location>
        <begin position="1"/>
        <end position="148"/>
    </location>
</feature>
<feature type="compositionally biased region" description="Basic and acidic residues" evidence="1">
    <location>
        <begin position="677"/>
        <end position="691"/>
    </location>
</feature>
<feature type="compositionally biased region" description="Polar residues" evidence="1">
    <location>
        <begin position="36"/>
        <end position="52"/>
    </location>
</feature>
<comment type="caution">
    <text evidence="2">The sequence shown here is derived from an EMBL/GenBank/DDBJ whole genome shotgun (WGS) entry which is preliminary data.</text>
</comment>
<dbReference type="Proteomes" id="UP000780801">
    <property type="component" value="Unassembled WGS sequence"/>
</dbReference>
<feature type="compositionally biased region" description="Polar residues" evidence="1">
    <location>
        <begin position="10"/>
        <end position="25"/>
    </location>
</feature>
<evidence type="ECO:0000313" key="3">
    <source>
        <dbReference type="Proteomes" id="UP000780801"/>
    </source>
</evidence>
<feature type="compositionally biased region" description="Basic and acidic residues" evidence="1">
    <location>
        <begin position="586"/>
        <end position="600"/>
    </location>
</feature>
<dbReference type="EMBL" id="JAABOA010000343">
    <property type="protein sequence ID" value="KAF9584722.1"/>
    <property type="molecule type" value="Genomic_DNA"/>
</dbReference>
<gene>
    <name evidence="2" type="ORF">BGW38_005410</name>
</gene>
<proteinExistence type="predicted"/>
<feature type="compositionally biased region" description="Polar residues" evidence="1">
    <location>
        <begin position="308"/>
        <end position="324"/>
    </location>
</feature>
<organism evidence="2 3">
    <name type="scientific">Lunasporangiospora selenospora</name>
    <dbReference type="NCBI Taxonomy" id="979761"/>
    <lineage>
        <taxon>Eukaryota</taxon>
        <taxon>Fungi</taxon>
        <taxon>Fungi incertae sedis</taxon>
        <taxon>Mucoromycota</taxon>
        <taxon>Mortierellomycotina</taxon>
        <taxon>Mortierellomycetes</taxon>
        <taxon>Mortierellales</taxon>
        <taxon>Mortierellaceae</taxon>
        <taxon>Lunasporangiospora</taxon>
    </lineage>
</organism>
<feature type="compositionally biased region" description="Polar residues" evidence="1">
    <location>
        <begin position="77"/>
        <end position="93"/>
    </location>
</feature>
<keyword evidence="3" id="KW-1185">Reference proteome</keyword>
<name>A0A9P6FZJ6_9FUNG</name>
<feature type="region of interest" description="Disordered" evidence="1">
    <location>
        <begin position="305"/>
        <end position="336"/>
    </location>
</feature>
<feature type="region of interest" description="Disordered" evidence="1">
    <location>
        <begin position="677"/>
        <end position="719"/>
    </location>
</feature>
<dbReference type="AlphaFoldDB" id="A0A9P6FZJ6"/>
<dbReference type="OrthoDB" id="2380968at2759"/>
<accession>A0A9P6FZJ6</accession>
<feature type="region of interest" description="Disordered" evidence="1">
    <location>
        <begin position="415"/>
        <end position="437"/>
    </location>
</feature>
<evidence type="ECO:0000256" key="1">
    <source>
        <dbReference type="SAM" id="MobiDB-lite"/>
    </source>
</evidence>
<feature type="compositionally biased region" description="Polar residues" evidence="1">
    <location>
        <begin position="129"/>
        <end position="148"/>
    </location>
</feature>